<dbReference type="PANTHER" id="PTHR32254:SF6">
    <property type="entry name" value="DUF1068 DOMAIN-CONTAINING PROTEIN"/>
    <property type="match status" value="1"/>
</dbReference>
<evidence type="ECO:0000313" key="3">
    <source>
        <dbReference type="Proteomes" id="UP000585474"/>
    </source>
</evidence>
<name>A0A7J0F0H8_9ERIC</name>
<keyword evidence="1" id="KW-1133">Transmembrane helix</keyword>
<dbReference type="Proteomes" id="UP000585474">
    <property type="component" value="Unassembled WGS sequence"/>
</dbReference>
<gene>
    <name evidence="2" type="ORF">Acr_08g0003720</name>
</gene>
<sequence length="133" mass="14929">MAHPSEHRLCSAGVLRGVLVWVSLFVVAYIVGRSIFWHSRDNSYAQSSCPPCECDCDADNIFSIPIDCGKNDPDINEEMEKDRISLLSEELRLQKNVTDDSLKRTNALIMDAKENLFPLSKGGREVQCRNGNL</sequence>
<protein>
    <submittedName>
        <fullName evidence="2">Transmembrane protein, putative</fullName>
    </submittedName>
</protein>
<keyword evidence="3" id="KW-1185">Reference proteome</keyword>
<dbReference type="Pfam" id="PF06364">
    <property type="entry name" value="DUF1068"/>
    <property type="match status" value="1"/>
</dbReference>
<keyword evidence="1" id="KW-0472">Membrane</keyword>
<dbReference type="AlphaFoldDB" id="A0A7J0F0H8"/>
<comment type="caution">
    <text evidence="2">The sequence shown here is derived from an EMBL/GenBank/DDBJ whole genome shotgun (WGS) entry which is preliminary data.</text>
</comment>
<dbReference type="PANTHER" id="PTHR32254">
    <property type="entry name" value="EXPRESSED PROTEIN"/>
    <property type="match status" value="1"/>
</dbReference>
<proteinExistence type="predicted"/>
<dbReference type="InterPro" id="IPR010471">
    <property type="entry name" value="DUF1068"/>
</dbReference>
<accession>A0A7J0F0H8</accession>
<organism evidence="2 3">
    <name type="scientific">Actinidia rufa</name>
    <dbReference type="NCBI Taxonomy" id="165716"/>
    <lineage>
        <taxon>Eukaryota</taxon>
        <taxon>Viridiplantae</taxon>
        <taxon>Streptophyta</taxon>
        <taxon>Embryophyta</taxon>
        <taxon>Tracheophyta</taxon>
        <taxon>Spermatophyta</taxon>
        <taxon>Magnoliopsida</taxon>
        <taxon>eudicotyledons</taxon>
        <taxon>Gunneridae</taxon>
        <taxon>Pentapetalae</taxon>
        <taxon>asterids</taxon>
        <taxon>Ericales</taxon>
        <taxon>Actinidiaceae</taxon>
        <taxon>Actinidia</taxon>
    </lineage>
</organism>
<keyword evidence="1 2" id="KW-0812">Transmembrane</keyword>
<dbReference type="OrthoDB" id="1851883at2759"/>
<reference evidence="2 3" key="1">
    <citation type="submission" date="2019-07" db="EMBL/GenBank/DDBJ databases">
        <title>De Novo Assembly of kiwifruit Actinidia rufa.</title>
        <authorList>
            <person name="Sugita-Konishi S."/>
            <person name="Sato K."/>
            <person name="Mori E."/>
            <person name="Abe Y."/>
            <person name="Kisaki G."/>
            <person name="Hamano K."/>
            <person name="Suezawa K."/>
            <person name="Otani M."/>
            <person name="Fukuda T."/>
            <person name="Manabe T."/>
            <person name="Gomi K."/>
            <person name="Tabuchi M."/>
            <person name="Akimitsu K."/>
            <person name="Kataoka I."/>
        </authorList>
    </citation>
    <scope>NUCLEOTIDE SEQUENCE [LARGE SCALE GENOMIC DNA]</scope>
    <source>
        <strain evidence="3">cv. Fuchu</strain>
    </source>
</reference>
<evidence type="ECO:0000256" key="1">
    <source>
        <dbReference type="SAM" id="Phobius"/>
    </source>
</evidence>
<feature type="transmembrane region" description="Helical" evidence="1">
    <location>
        <begin position="12"/>
        <end position="31"/>
    </location>
</feature>
<dbReference type="EMBL" id="BJWL01000008">
    <property type="protein sequence ID" value="GFY91976.1"/>
    <property type="molecule type" value="Genomic_DNA"/>
</dbReference>
<evidence type="ECO:0000313" key="2">
    <source>
        <dbReference type="EMBL" id="GFY91976.1"/>
    </source>
</evidence>